<evidence type="ECO:0000313" key="2">
    <source>
        <dbReference type="Proteomes" id="UP000314982"/>
    </source>
</evidence>
<dbReference type="GO" id="GO:2000051">
    <property type="term" value="P:negative regulation of non-canonical Wnt signaling pathway"/>
    <property type="evidence" value="ECO:0007669"/>
    <property type="project" value="TreeGrafter"/>
</dbReference>
<dbReference type="PANTHER" id="PTHR22605">
    <property type="entry name" value="RZ-TYPE DOMAIN-CONTAINING PROTEIN"/>
    <property type="match status" value="1"/>
</dbReference>
<reference evidence="1" key="2">
    <citation type="submission" date="2025-08" db="UniProtKB">
        <authorList>
            <consortium name="Ensembl"/>
        </authorList>
    </citation>
    <scope>IDENTIFICATION</scope>
</reference>
<dbReference type="GO" id="GO:0005730">
    <property type="term" value="C:nucleolus"/>
    <property type="evidence" value="ECO:0007669"/>
    <property type="project" value="TreeGrafter"/>
</dbReference>
<sequence length="106" mass="12042">AVNVRHLILCLKHDTARHLEWLKTVKDFHGSVELSSISLATAINKKGIYTISAQNQKKLSLETALKLHISEEHGEEQEMRSYSLEDLRELQNKLMLMSGKGDQSEV</sequence>
<name>A0A4W5LL12_9TELE</name>
<dbReference type="Ensembl" id="ENSHHUT00000027814.1">
    <property type="protein sequence ID" value="ENSHHUP00000026756.1"/>
    <property type="gene ID" value="ENSHHUG00000016947.1"/>
</dbReference>
<accession>A0A4W5LL12</accession>
<protein>
    <submittedName>
        <fullName evidence="1">Uncharacterized protein</fullName>
    </submittedName>
</protein>
<reference evidence="2" key="1">
    <citation type="submission" date="2018-06" db="EMBL/GenBank/DDBJ databases">
        <title>Genome assembly of Danube salmon.</title>
        <authorList>
            <person name="Macqueen D.J."/>
            <person name="Gundappa M.K."/>
        </authorList>
    </citation>
    <scope>NUCLEOTIDE SEQUENCE [LARGE SCALE GENOMIC DNA]</scope>
</reference>
<dbReference type="GO" id="GO:0006511">
    <property type="term" value="P:ubiquitin-dependent protein catabolic process"/>
    <property type="evidence" value="ECO:0007669"/>
    <property type="project" value="TreeGrafter"/>
</dbReference>
<dbReference type="GO" id="GO:0004842">
    <property type="term" value="F:ubiquitin-protein transferase activity"/>
    <property type="evidence" value="ECO:0007669"/>
    <property type="project" value="InterPro"/>
</dbReference>
<proteinExistence type="predicted"/>
<dbReference type="GeneTree" id="ENSGT00630000089884"/>
<dbReference type="PANTHER" id="PTHR22605:SF16">
    <property type="entry name" value="E3 UBIQUITIN-PROTEIN LIGASE RNF213"/>
    <property type="match status" value="1"/>
</dbReference>
<dbReference type="GO" id="GO:0016887">
    <property type="term" value="F:ATP hydrolysis activity"/>
    <property type="evidence" value="ECO:0007669"/>
    <property type="project" value="InterPro"/>
</dbReference>
<dbReference type="InterPro" id="IPR031248">
    <property type="entry name" value="RNF213"/>
</dbReference>
<dbReference type="Proteomes" id="UP000314982">
    <property type="component" value="Unassembled WGS sequence"/>
</dbReference>
<dbReference type="GO" id="GO:0016020">
    <property type="term" value="C:membrane"/>
    <property type="evidence" value="ECO:0007669"/>
    <property type="project" value="TreeGrafter"/>
</dbReference>
<dbReference type="GO" id="GO:0002040">
    <property type="term" value="P:sprouting angiogenesis"/>
    <property type="evidence" value="ECO:0007669"/>
    <property type="project" value="TreeGrafter"/>
</dbReference>
<dbReference type="STRING" id="62062.ENSHHUP00000026756"/>
<reference evidence="1" key="3">
    <citation type="submission" date="2025-09" db="UniProtKB">
        <authorList>
            <consortium name="Ensembl"/>
        </authorList>
    </citation>
    <scope>IDENTIFICATION</scope>
</reference>
<organism evidence="1 2">
    <name type="scientific">Hucho hucho</name>
    <name type="common">huchen</name>
    <dbReference type="NCBI Taxonomy" id="62062"/>
    <lineage>
        <taxon>Eukaryota</taxon>
        <taxon>Metazoa</taxon>
        <taxon>Chordata</taxon>
        <taxon>Craniata</taxon>
        <taxon>Vertebrata</taxon>
        <taxon>Euteleostomi</taxon>
        <taxon>Actinopterygii</taxon>
        <taxon>Neopterygii</taxon>
        <taxon>Teleostei</taxon>
        <taxon>Protacanthopterygii</taxon>
        <taxon>Salmoniformes</taxon>
        <taxon>Salmonidae</taxon>
        <taxon>Salmoninae</taxon>
        <taxon>Hucho</taxon>
    </lineage>
</organism>
<keyword evidence="2" id="KW-1185">Reference proteome</keyword>
<dbReference type="GO" id="GO:0005829">
    <property type="term" value="C:cytosol"/>
    <property type="evidence" value="ECO:0007669"/>
    <property type="project" value="TreeGrafter"/>
</dbReference>
<dbReference type="AlphaFoldDB" id="A0A4W5LL12"/>
<evidence type="ECO:0000313" key="1">
    <source>
        <dbReference type="Ensembl" id="ENSHHUP00000026756.1"/>
    </source>
</evidence>